<dbReference type="GO" id="GO:0015344">
    <property type="term" value="F:siderophore uptake transmembrane transporter activity"/>
    <property type="evidence" value="ECO:0007669"/>
    <property type="project" value="TreeGrafter"/>
</dbReference>
<keyword evidence="6" id="KW-0472">Membrane</keyword>
<comment type="caution">
    <text evidence="10">The sequence shown here is derived from an EMBL/GenBank/DDBJ whole genome shotgun (WGS) entry which is preliminary data.</text>
</comment>
<evidence type="ECO:0000256" key="8">
    <source>
        <dbReference type="SAM" id="MobiDB-lite"/>
    </source>
</evidence>
<evidence type="ECO:0000313" key="11">
    <source>
        <dbReference type="Proteomes" id="UP000825483"/>
    </source>
</evidence>
<evidence type="ECO:0000256" key="1">
    <source>
        <dbReference type="ARBA" id="ARBA00004571"/>
    </source>
</evidence>
<evidence type="ECO:0000256" key="6">
    <source>
        <dbReference type="ARBA" id="ARBA00023136"/>
    </source>
</evidence>
<dbReference type="PANTHER" id="PTHR30069:SF29">
    <property type="entry name" value="HEMOGLOBIN AND HEMOGLOBIN-HAPTOGLOBIN-BINDING PROTEIN 1-RELATED"/>
    <property type="match status" value="1"/>
</dbReference>
<reference evidence="10" key="1">
    <citation type="journal article" date="2022" name="Int. J. Syst. Evol. Microbiol.">
        <title>Prevotella lacticifex sp. nov., isolated from the rumen of cows.</title>
        <authorList>
            <person name="Shinkai T."/>
            <person name="Ikeyama N."/>
            <person name="Kumagai M."/>
            <person name="Ohmori H."/>
            <person name="Sakamoto M."/>
            <person name="Ohkuma M."/>
            <person name="Mitsumori M."/>
        </authorList>
    </citation>
    <scope>NUCLEOTIDE SEQUENCE</scope>
    <source>
        <strain evidence="10">R5076</strain>
    </source>
</reference>
<feature type="compositionally biased region" description="Basic residues" evidence="8">
    <location>
        <begin position="79"/>
        <end position="92"/>
    </location>
</feature>
<evidence type="ECO:0000259" key="9">
    <source>
        <dbReference type="Pfam" id="PF07715"/>
    </source>
</evidence>
<dbReference type="EMBL" id="BPUB01000002">
    <property type="protein sequence ID" value="GJG60059.1"/>
    <property type="molecule type" value="Genomic_DNA"/>
</dbReference>
<evidence type="ECO:0000256" key="4">
    <source>
        <dbReference type="ARBA" id="ARBA00022692"/>
    </source>
</evidence>
<feature type="domain" description="TonB-dependent receptor plug" evidence="9">
    <location>
        <begin position="139"/>
        <end position="223"/>
    </location>
</feature>
<keyword evidence="2" id="KW-0813">Transport</keyword>
<keyword evidence="11" id="KW-1185">Reference proteome</keyword>
<keyword evidence="4" id="KW-0812">Transmembrane</keyword>
<protein>
    <submittedName>
        <fullName evidence="10">TonB-dependent receptor</fullName>
    </submittedName>
</protein>
<dbReference type="Gene3D" id="2.40.170.20">
    <property type="entry name" value="TonB-dependent receptor, beta-barrel domain"/>
    <property type="match status" value="1"/>
</dbReference>
<sequence>MAQGHSLRTEMERLHKTFNIDFVYDSSLPTDHAYSGPSLDGMTLRRALSTLFRGTGIAFRQKGRYVMLTSKPEKMVKKRAVKPSTRKQRTTRKAVAENEDTPDGGDTELGEVVVNGSLNSPLLSTQTGMRTLTKSDIMSAFALASTPDVVKTLQRFSGVAPGVELMSGLYVHGGDDDENLFLMDGSPLYSVNHTLGLFSSFNVDVVKSIDFYKSGFPARYGGRLSSVVDVRTADGDMRHVHGSYRIGLLDGSIHIEGPLRKDKTSFNIGLRRSWLDLITRPLCVIRNRHYDNDKLTLNYYFHDLNARVTNIFSDRSRMALSVYSGDDNLHSKEDMSDKYDYEVDKDITDEHMSWGNLNAAVDWQYKITPKMTSTLTTFYTYNRSRVTEDDDNSTIYQGQESSVDRISNSYRSTINDLGYRASADYRPSVHHHIRFGTDYTWHSFRPQTRSNSNITGESGAVDTTLIASHNSHVAHEWNAYAEDEVSVNDMWSLNAGVNASLFHIAGKTFASADPRLAVKFQVCPRLSFKASATVMSQYVHKIASTFIELPTDYWVPTTSRLRPMKSLQFAAGVYYQPDSHWLISMEGYIKRTRHILQYCSWTGLEPPADSWDEMVMDGRGRFYGLEVDAAYSNRDITLRGTYTLSWNKRRYPEFYPDWFYDKFDNRHKGNISAQWNISPKVSMFAVWSFHSGNRITVPTQYVRLPNVPDGHPTTVPGTSDDDGSGFVYEHPNNMTLPAYHRLDIGFDFKHRTRHGHEIVWNVSVYNAYCHMNSMWANVKISDTTGRMRLHNHAFIPAIPSLSYTYKF</sequence>
<feature type="region of interest" description="Disordered" evidence="8">
    <location>
        <begin position="79"/>
        <end position="109"/>
    </location>
</feature>
<dbReference type="SUPFAM" id="SSF56935">
    <property type="entry name" value="Porins"/>
    <property type="match status" value="1"/>
</dbReference>
<organism evidence="10 11">
    <name type="scientific">Prevotella lacticifex</name>
    <dbReference type="NCBI Taxonomy" id="2854755"/>
    <lineage>
        <taxon>Bacteria</taxon>
        <taxon>Pseudomonadati</taxon>
        <taxon>Bacteroidota</taxon>
        <taxon>Bacteroidia</taxon>
        <taxon>Bacteroidales</taxon>
        <taxon>Prevotellaceae</taxon>
        <taxon>Prevotella</taxon>
    </lineage>
</organism>
<evidence type="ECO:0000313" key="10">
    <source>
        <dbReference type="EMBL" id="GJG60059.1"/>
    </source>
</evidence>
<dbReference type="InterPro" id="IPR036942">
    <property type="entry name" value="Beta-barrel_TonB_sf"/>
</dbReference>
<keyword evidence="3" id="KW-1134">Transmembrane beta strand</keyword>
<dbReference type="Gene3D" id="2.170.130.10">
    <property type="entry name" value="TonB-dependent receptor, plug domain"/>
    <property type="match status" value="1"/>
</dbReference>
<comment type="subcellular location">
    <subcellularLocation>
        <location evidence="1">Cell outer membrane</location>
        <topology evidence="1">Multi-pass membrane protein</topology>
    </subcellularLocation>
</comment>
<dbReference type="Pfam" id="PF07715">
    <property type="entry name" value="Plug"/>
    <property type="match status" value="1"/>
</dbReference>
<dbReference type="GO" id="GO:0009279">
    <property type="term" value="C:cell outer membrane"/>
    <property type="evidence" value="ECO:0007669"/>
    <property type="project" value="UniProtKB-SubCell"/>
</dbReference>
<dbReference type="PANTHER" id="PTHR30069">
    <property type="entry name" value="TONB-DEPENDENT OUTER MEMBRANE RECEPTOR"/>
    <property type="match status" value="1"/>
</dbReference>
<dbReference type="InterPro" id="IPR012910">
    <property type="entry name" value="Plug_dom"/>
</dbReference>
<name>A0A9R1CCG9_9BACT</name>
<dbReference type="InterPro" id="IPR039426">
    <property type="entry name" value="TonB-dep_rcpt-like"/>
</dbReference>
<gene>
    <name evidence="10" type="ORF">PRLR5076_29100</name>
</gene>
<dbReference type="AlphaFoldDB" id="A0A9R1CCG9"/>
<dbReference type="Proteomes" id="UP000825483">
    <property type="component" value="Unassembled WGS sequence"/>
</dbReference>
<accession>A0A9R1CCG9</accession>
<evidence type="ECO:0000256" key="3">
    <source>
        <dbReference type="ARBA" id="ARBA00022452"/>
    </source>
</evidence>
<proteinExistence type="predicted"/>
<dbReference type="InterPro" id="IPR037066">
    <property type="entry name" value="Plug_dom_sf"/>
</dbReference>
<keyword evidence="7" id="KW-0998">Cell outer membrane</keyword>
<evidence type="ECO:0000256" key="5">
    <source>
        <dbReference type="ARBA" id="ARBA00022729"/>
    </source>
</evidence>
<evidence type="ECO:0000256" key="2">
    <source>
        <dbReference type="ARBA" id="ARBA00022448"/>
    </source>
</evidence>
<keyword evidence="5" id="KW-0732">Signal</keyword>
<evidence type="ECO:0000256" key="7">
    <source>
        <dbReference type="ARBA" id="ARBA00023237"/>
    </source>
</evidence>
<keyword evidence="10" id="KW-0675">Receptor</keyword>
<feature type="compositionally biased region" description="Acidic residues" evidence="8">
    <location>
        <begin position="97"/>
        <end position="109"/>
    </location>
</feature>
<dbReference type="GO" id="GO:0044718">
    <property type="term" value="P:siderophore transmembrane transport"/>
    <property type="evidence" value="ECO:0007669"/>
    <property type="project" value="TreeGrafter"/>
</dbReference>